<dbReference type="PROSITE" id="PS51318">
    <property type="entry name" value="TAT"/>
    <property type="match status" value="1"/>
</dbReference>
<dbReference type="InterPro" id="IPR006311">
    <property type="entry name" value="TAT_signal"/>
</dbReference>
<protein>
    <submittedName>
        <fullName evidence="2">TIGR03767 family metallophosphoesterase</fullName>
    </submittedName>
</protein>
<reference evidence="2 3" key="1">
    <citation type="submission" date="2024-06" db="EMBL/GenBank/DDBJ databases">
        <title>The Natural Products Discovery Center: Release of the First 8490 Sequenced Strains for Exploring Actinobacteria Biosynthetic Diversity.</title>
        <authorList>
            <person name="Kalkreuter E."/>
            <person name="Kautsar S.A."/>
            <person name="Yang D."/>
            <person name="Bader C.D."/>
            <person name="Teijaro C.N."/>
            <person name="Fluegel L."/>
            <person name="Davis C.M."/>
            <person name="Simpson J.R."/>
            <person name="Lauterbach L."/>
            <person name="Steele A.D."/>
            <person name="Gui C."/>
            <person name="Meng S."/>
            <person name="Li G."/>
            <person name="Viehrig K."/>
            <person name="Ye F."/>
            <person name="Su P."/>
            <person name="Kiefer A.F."/>
            <person name="Nichols A."/>
            <person name="Cepeda A.J."/>
            <person name="Yan W."/>
            <person name="Fan B."/>
            <person name="Jiang Y."/>
            <person name="Adhikari A."/>
            <person name="Zheng C.-J."/>
            <person name="Schuster L."/>
            <person name="Cowan T.M."/>
            <person name="Smanski M.J."/>
            <person name="Chevrette M.G."/>
            <person name="De Carvalho L.P.S."/>
            <person name="Shen B."/>
        </authorList>
    </citation>
    <scope>NUCLEOTIDE SEQUENCE [LARGE SCALE GENOMIC DNA]</scope>
    <source>
        <strain evidence="2 3">NPDC000234</strain>
    </source>
</reference>
<comment type="caution">
    <text evidence="2">The sequence shown here is derived from an EMBL/GenBank/DDBJ whole genome shotgun (WGS) entry which is preliminary data.</text>
</comment>
<keyword evidence="3" id="KW-1185">Reference proteome</keyword>
<proteinExistence type="predicted"/>
<accession>A0ABV1XBY8</accession>
<feature type="non-terminal residue" evidence="2">
    <location>
        <position position="82"/>
    </location>
</feature>
<name>A0ABV1XBY8_9ACTN</name>
<evidence type="ECO:0000313" key="2">
    <source>
        <dbReference type="EMBL" id="MER7186534.1"/>
    </source>
</evidence>
<evidence type="ECO:0000256" key="1">
    <source>
        <dbReference type="SAM" id="MobiDB-lite"/>
    </source>
</evidence>
<dbReference type="Proteomes" id="UP001474181">
    <property type="component" value="Unassembled WGS sequence"/>
</dbReference>
<evidence type="ECO:0000313" key="3">
    <source>
        <dbReference type="Proteomes" id="UP001474181"/>
    </source>
</evidence>
<gene>
    <name evidence="2" type="ORF">ABT404_44955</name>
</gene>
<feature type="region of interest" description="Disordered" evidence="1">
    <location>
        <begin position="45"/>
        <end position="82"/>
    </location>
</feature>
<sequence>MSRIRSVATSAAHKGREALEINRRTVLAAAGAVSLSAGVGLALRPTGSEAAPASPAAAEEQQPVAEGRQAAAAPLAPYTKGT</sequence>
<organism evidence="2 3">
    <name type="scientific">Streptomyces hyaluromycini</name>
    <dbReference type="NCBI Taxonomy" id="1377993"/>
    <lineage>
        <taxon>Bacteria</taxon>
        <taxon>Bacillati</taxon>
        <taxon>Actinomycetota</taxon>
        <taxon>Actinomycetes</taxon>
        <taxon>Kitasatosporales</taxon>
        <taxon>Streptomycetaceae</taxon>
        <taxon>Streptomyces</taxon>
    </lineage>
</organism>
<feature type="compositionally biased region" description="Low complexity" evidence="1">
    <location>
        <begin position="45"/>
        <end position="66"/>
    </location>
</feature>
<dbReference type="EMBL" id="JBEPEK010000611">
    <property type="protein sequence ID" value="MER7186534.1"/>
    <property type="molecule type" value="Genomic_DNA"/>
</dbReference>